<dbReference type="EMBL" id="VFPA01000005">
    <property type="protein sequence ID" value="TQM04103.1"/>
    <property type="molecule type" value="Genomic_DNA"/>
</dbReference>
<sequence>MDGQRHDLGAAFAWLARALMKAEEPVLRAHEVEMWDYAVLTALREGPAPTQSELAVAAGRDKTRLIPILDRLEARGLLRRTPDPADRRNRVVALTAGGRELVESCRAGIREVEAELLAGLDAAERATFVAVLDRLADAVREQ</sequence>
<reference evidence="2 3" key="1">
    <citation type="submission" date="2019-06" db="EMBL/GenBank/DDBJ databases">
        <title>Sequencing the genomes of 1000 actinobacteria strains.</title>
        <authorList>
            <person name="Klenk H.-P."/>
        </authorList>
    </citation>
    <scope>NUCLEOTIDE SEQUENCE [LARGE SCALE GENOMIC DNA]</scope>
    <source>
        <strain evidence="2 3">DSM 45301</strain>
    </source>
</reference>
<dbReference type="SMART" id="SM00347">
    <property type="entry name" value="HTH_MARR"/>
    <property type="match status" value="1"/>
</dbReference>
<organism evidence="2 3">
    <name type="scientific">Pseudonocardia kunmingensis</name>
    <dbReference type="NCBI Taxonomy" id="630975"/>
    <lineage>
        <taxon>Bacteria</taxon>
        <taxon>Bacillati</taxon>
        <taxon>Actinomycetota</taxon>
        <taxon>Actinomycetes</taxon>
        <taxon>Pseudonocardiales</taxon>
        <taxon>Pseudonocardiaceae</taxon>
        <taxon>Pseudonocardia</taxon>
    </lineage>
</organism>
<name>A0A543D431_9PSEU</name>
<protein>
    <submittedName>
        <fullName evidence="2">DNA-binding MarR family transcriptional regulator</fullName>
    </submittedName>
</protein>
<evidence type="ECO:0000259" key="1">
    <source>
        <dbReference type="PROSITE" id="PS50995"/>
    </source>
</evidence>
<dbReference type="RefSeq" id="WP_246106988.1">
    <property type="nucleotide sequence ID" value="NZ_VFPA01000005.1"/>
</dbReference>
<dbReference type="InterPro" id="IPR036388">
    <property type="entry name" value="WH-like_DNA-bd_sf"/>
</dbReference>
<proteinExistence type="predicted"/>
<dbReference type="Gene3D" id="1.10.10.10">
    <property type="entry name" value="Winged helix-like DNA-binding domain superfamily/Winged helix DNA-binding domain"/>
    <property type="match status" value="1"/>
</dbReference>
<dbReference type="AlphaFoldDB" id="A0A543D431"/>
<dbReference type="PANTHER" id="PTHR33164:SF43">
    <property type="entry name" value="HTH-TYPE TRANSCRIPTIONAL REPRESSOR YETL"/>
    <property type="match status" value="1"/>
</dbReference>
<dbReference type="GO" id="GO:0003677">
    <property type="term" value="F:DNA binding"/>
    <property type="evidence" value="ECO:0007669"/>
    <property type="project" value="UniProtKB-KW"/>
</dbReference>
<dbReference type="GO" id="GO:0003700">
    <property type="term" value="F:DNA-binding transcription factor activity"/>
    <property type="evidence" value="ECO:0007669"/>
    <property type="project" value="InterPro"/>
</dbReference>
<dbReference type="PROSITE" id="PS50995">
    <property type="entry name" value="HTH_MARR_2"/>
    <property type="match status" value="1"/>
</dbReference>
<dbReference type="InterPro" id="IPR039422">
    <property type="entry name" value="MarR/SlyA-like"/>
</dbReference>
<dbReference type="PRINTS" id="PR00598">
    <property type="entry name" value="HTHMARR"/>
</dbReference>
<comment type="caution">
    <text evidence="2">The sequence shown here is derived from an EMBL/GenBank/DDBJ whole genome shotgun (WGS) entry which is preliminary data.</text>
</comment>
<dbReference type="GO" id="GO:0006950">
    <property type="term" value="P:response to stress"/>
    <property type="evidence" value="ECO:0007669"/>
    <property type="project" value="TreeGrafter"/>
</dbReference>
<feature type="domain" description="HTH marR-type" evidence="1">
    <location>
        <begin position="5"/>
        <end position="137"/>
    </location>
</feature>
<evidence type="ECO:0000313" key="2">
    <source>
        <dbReference type="EMBL" id="TQM04103.1"/>
    </source>
</evidence>
<accession>A0A543D431</accession>
<dbReference type="PANTHER" id="PTHR33164">
    <property type="entry name" value="TRANSCRIPTIONAL REGULATOR, MARR FAMILY"/>
    <property type="match status" value="1"/>
</dbReference>
<keyword evidence="2" id="KW-0238">DNA-binding</keyword>
<keyword evidence="3" id="KW-1185">Reference proteome</keyword>
<dbReference type="InterPro" id="IPR036390">
    <property type="entry name" value="WH_DNA-bd_sf"/>
</dbReference>
<dbReference type="SUPFAM" id="SSF46785">
    <property type="entry name" value="Winged helix' DNA-binding domain"/>
    <property type="match status" value="1"/>
</dbReference>
<gene>
    <name evidence="2" type="ORF">FB558_7132</name>
</gene>
<dbReference type="Pfam" id="PF01047">
    <property type="entry name" value="MarR"/>
    <property type="match status" value="1"/>
</dbReference>
<dbReference type="Proteomes" id="UP000315677">
    <property type="component" value="Unassembled WGS sequence"/>
</dbReference>
<dbReference type="InterPro" id="IPR000835">
    <property type="entry name" value="HTH_MarR-typ"/>
</dbReference>
<evidence type="ECO:0000313" key="3">
    <source>
        <dbReference type="Proteomes" id="UP000315677"/>
    </source>
</evidence>